<comment type="subcellular location">
    <subcellularLocation>
        <location evidence="1">Membrane</location>
        <topology evidence="1">Multi-pass membrane protein</topology>
    </subcellularLocation>
</comment>
<accession>A0A6P5GQ30</accession>
<protein>
    <submittedName>
        <fullName evidence="7">Outer envelope pore protein 16-3, chloroplastic/mitochondrial-like</fullName>
    </submittedName>
</protein>
<reference evidence="7" key="2">
    <citation type="submission" date="2025-08" db="UniProtKB">
        <authorList>
            <consortium name="RefSeq"/>
        </authorList>
    </citation>
    <scope>IDENTIFICATION</scope>
    <source>
        <tissue evidence="7">Leaf</tissue>
    </source>
</reference>
<reference evidence="6" key="1">
    <citation type="journal article" date="2015" name="Nat. Genet.">
        <title>The pineapple genome and the evolution of CAM photosynthesis.</title>
        <authorList>
            <person name="Ming R."/>
            <person name="VanBuren R."/>
            <person name="Wai C.M."/>
            <person name="Tang H."/>
            <person name="Schatz M.C."/>
            <person name="Bowers J.E."/>
            <person name="Lyons E."/>
            <person name="Wang M.L."/>
            <person name="Chen J."/>
            <person name="Biggers E."/>
            <person name="Zhang J."/>
            <person name="Huang L."/>
            <person name="Zhang L."/>
            <person name="Miao W."/>
            <person name="Zhang J."/>
            <person name="Ye Z."/>
            <person name="Miao C."/>
            <person name="Lin Z."/>
            <person name="Wang H."/>
            <person name="Zhou H."/>
            <person name="Yim W.C."/>
            <person name="Priest H.D."/>
            <person name="Zheng C."/>
            <person name="Woodhouse M."/>
            <person name="Edger P.P."/>
            <person name="Guyot R."/>
            <person name="Guo H.B."/>
            <person name="Guo H."/>
            <person name="Zheng G."/>
            <person name="Singh R."/>
            <person name="Sharma A."/>
            <person name="Min X."/>
            <person name="Zheng Y."/>
            <person name="Lee H."/>
            <person name="Gurtowski J."/>
            <person name="Sedlazeck F.J."/>
            <person name="Harkess A."/>
            <person name="McKain M.R."/>
            <person name="Liao Z."/>
            <person name="Fang J."/>
            <person name="Liu J."/>
            <person name="Zhang X."/>
            <person name="Zhang Q."/>
            <person name="Hu W."/>
            <person name="Qin Y."/>
            <person name="Wang K."/>
            <person name="Chen L.Y."/>
            <person name="Shirley N."/>
            <person name="Lin Y.R."/>
            <person name="Liu L.Y."/>
            <person name="Hernandez A.G."/>
            <person name="Wright C.L."/>
            <person name="Bulone V."/>
            <person name="Tuskan G.A."/>
            <person name="Heath K."/>
            <person name="Zee F."/>
            <person name="Moore P.H."/>
            <person name="Sunkar R."/>
            <person name="Leebens-Mack J.H."/>
            <person name="Mockler T."/>
            <person name="Bennetzen J.L."/>
            <person name="Freeling M."/>
            <person name="Sankoff D."/>
            <person name="Paterson A.H."/>
            <person name="Zhu X."/>
            <person name="Yang X."/>
            <person name="Smith J.A."/>
            <person name="Cushman J.C."/>
            <person name="Paull R.E."/>
            <person name="Yu Q."/>
        </authorList>
    </citation>
    <scope>NUCLEOTIDE SEQUENCE [LARGE SCALE GENOMIC DNA]</scope>
    <source>
        <strain evidence="6">cv. F153</strain>
    </source>
</reference>
<keyword evidence="4 5" id="KW-0472">Membrane</keyword>
<dbReference type="PANTHER" id="PTHR14110:SF17">
    <property type="entry name" value="OS09G0279300 PROTEIN"/>
    <property type="match status" value="1"/>
</dbReference>
<organism evidence="6 7">
    <name type="scientific">Ananas comosus</name>
    <name type="common">Pineapple</name>
    <name type="synonym">Ananas ananas</name>
    <dbReference type="NCBI Taxonomy" id="4615"/>
    <lineage>
        <taxon>Eukaryota</taxon>
        <taxon>Viridiplantae</taxon>
        <taxon>Streptophyta</taxon>
        <taxon>Embryophyta</taxon>
        <taxon>Tracheophyta</taxon>
        <taxon>Spermatophyta</taxon>
        <taxon>Magnoliopsida</taxon>
        <taxon>Liliopsida</taxon>
        <taxon>Poales</taxon>
        <taxon>Bromeliaceae</taxon>
        <taxon>Bromelioideae</taxon>
        <taxon>Ananas</taxon>
    </lineage>
</organism>
<dbReference type="Pfam" id="PF02466">
    <property type="entry name" value="Tim17"/>
    <property type="match status" value="1"/>
</dbReference>
<sequence>MEHSHLADLSDKETAIEKAVEGATFGLAVGTVWGTVAALLSDHPALEQNVAHPDLVRTLRACGNYGLSFASLGGVYSGVDRLLERRRMKKDFVNGAVGAFAAGATVFGLRGRSISADVVAGSALAVTSMVMDFSGF</sequence>
<dbReference type="GO" id="GO:0042721">
    <property type="term" value="C:TIM22 mitochondrial import inner membrane insertion complex"/>
    <property type="evidence" value="ECO:0007669"/>
    <property type="project" value="InterPro"/>
</dbReference>
<dbReference type="GO" id="GO:0045039">
    <property type="term" value="P:protein insertion into mitochondrial inner membrane"/>
    <property type="evidence" value="ECO:0007669"/>
    <property type="project" value="InterPro"/>
</dbReference>
<proteinExistence type="predicted"/>
<evidence type="ECO:0000256" key="4">
    <source>
        <dbReference type="ARBA" id="ARBA00023136"/>
    </source>
</evidence>
<evidence type="ECO:0000256" key="3">
    <source>
        <dbReference type="ARBA" id="ARBA00022989"/>
    </source>
</evidence>
<dbReference type="RefSeq" id="XP_020109902.1">
    <property type="nucleotide sequence ID" value="XM_020254313.1"/>
</dbReference>
<dbReference type="OrthoDB" id="1913277at2759"/>
<evidence type="ECO:0000313" key="6">
    <source>
        <dbReference type="Proteomes" id="UP000515123"/>
    </source>
</evidence>
<dbReference type="InterPro" id="IPR039175">
    <property type="entry name" value="TIM22"/>
</dbReference>
<gene>
    <name evidence="7" type="primary">LOC109725211</name>
</gene>
<dbReference type="AlphaFoldDB" id="A0A6P5GQ30"/>
<dbReference type="GeneID" id="109725211"/>
<name>A0A6P5GQ30_ANACO</name>
<dbReference type="Proteomes" id="UP000515123">
    <property type="component" value="Linkage group 19"/>
</dbReference>
<feature type="transmembrane region" description="Helical" evidence="5">
    <location>
        <begin position="91"/>
        <end position="108"/>
    </location>
</feature>
<keyword evidence="2 5" id="KW-0812">Transmembrane</keyword>
<evidence type="ECO:0000313" key="7">
    <source>
        <dbReference type="RefSeq" id="XP_020109902.1"/>
    </source>
</evidence>
<keyword evidence="6" id="KW-1185">Reference proteome</keyword>
<evidence type="ECO:0000256" key="2">
    <source>
        <dbReference type="ARBA" id="ARBA00022692"/>
    </source>
</evidence>
<evidence type="ECO:0000256" key="1">
    <source>
        <dbReference type="ARBA" id="ARBA00004141"/>
    </source>
</evidence>
<dbReference type="GO" id="GO:0009507">
    <property type="term" value="C:chloroplast"/>
    <property type="evidence" value="ECO:0007669"/>
    <property type="project" value="TreeGrafter"/>
</dbReference>
<evidence type="ECO:0000256" key="5">
    <source>
        <dbReference type="SAM" id="Phobius"/>
    </source>
</evidence>
<dbReference type="PANTHER" id="PTHR14110">
    <property type="entry name" value="MITOCHONDRIAL IMPORT INNER MEMBRANE TRANSLOCASE SUBUNIT TIM22"/>
    <property type="match status" value="1"/>
</dbReference>
<keyword evidence="3 5" id="KW-1133">Transmembrane helix</keyword>